<dbReference type="RefSeq" id="XP_025349553.1">
    <property type="nucleotide sequence ID" value="XM_025494842.1"/>
</dbReference>
<protein>
    <recommendedName>
        <fullName evidence="6">SPT2-domain-containing protein</fullName>
    </recommendedName>
</protein>
<feature type="region of interest" description="Disordered" evidence="3">
    <location>
        <begin position="221"/>
        <end position="465"/>
    </location>
</feature>
<dbReference type="EMBL" id="KZ819323">
    <property type="protein sequence ID" value="PWN22393.1"/>
    <property type="molecule type" value="Genomic_DNA"/>
</dbReference>
<dbReference type="SMART" id="SM00784">
    <property type="entry name" value="SPT2"/>
    <property type="match status" value="1"/>
</dbReference>
<evidence type="ECO:0000256" key="2">
    <source>
        <dbReference type="ARBA" id="ARBA00023054"/>
    </source>
</evidence>
<dbReference type="GeneID" id="37016576"/>
<gene>
    <name evidence="4" type="ORF">BCV69DRAFT_311201</name>
</gene>
<dbReference type="Proteomes" id="UP000245942">
    <property type="component" value="Unassembled WGS sequence"/>
</dbReference>
<evidence type="ECO:0008006" key="6">
    <source>
        <dbReference type="Google" id="ProtNLM"/>
    </source>
</evidence>
<proteinExistence type="inferred from homology"/>
<feature type="compositionally biased region" description="Basic and acidic residues" evidence="3">
    <location>
        <begin position="88"/>
        <end position="98"/>
    </location>
</feature>
<feature type="compositionally biased region" description="Basic and acidic residues" evidence="3">
    <location>
        <begin position="41"/>
        <end position="65"/>
    </location>
</feature>
<evidence type="ECO:0000256" key="3">
    <source>
        <dbReference type="SAM" id="MobiDB-lite"/>
    </source>
</evidence>
<feature type="compositionally biased region" description="Basic and acidic residues" evidence="3">
    <location>
        <begin position="424"/>
        <end position="454"/>
    </location>
</feature>
<dbReference type="InterPro" id="IPR013256">
    <property type="entry name" value="Chromatin_SPT2"/>
</dbReference>
<feature type="compositionally biased region" description="Basic and acidic residues" evidence="3">
    <location>
        <begin position="17"/>
        <end position="32"/>
    </location>
</feature>
<sequence length="465" mass="52162">MALGGDFEALKQLAKQQDADRQATLARERAAKEQQAAKAQAARDARERQERENSRRLLKLKEDQKKRKAEAEEEMERKRAELRKRKREREQKAEEVAKSTKTKLITSKMIRQREKAGLGGRSSKTTSTSSSSDYLPLTRQEKRERREREVLGLDLRRPKAPSASSPIAGPSRLASAGSSSTPLKSASSARNPSINSRGAPIKKATTSAILRSLERQLVQAERAHKDARALTASKESSVKVRDTEGRERDLRRKIAMERKAEEERQLARIRAGLPPLVDEGGSSEDEGRGRNGNGRAGNKANASGTTSPDGPRRPETAREKFLREEAERKQASTSKHAAVKSAKGAPSQSKKQKSMHFSESEDDSEDEEDDDSGEDDDDDDGFIDDRDEEGGYDIWSIMNPGKDKSKYLARQVDSDDDMEADADSVFREDQRSSALARLEDRREEERLKQHELEKARRKLDRGKRG</sequence>
<organism evidence="4 5">
    <name type="scientific">Pseudomicrostroma glucosiphilum</name>
    <dbReference type="NCBI Taxonomy" id="1684307"/>
    <lineage>
        <taxon>Eukaryota</taxon>
        <taxon>Fungi</taxon>
        <taxon>Dikarya</taxon>
        <taxon>Basidiomycota</taxon>
        <taxon>Ustilaginomycotina</taxon>
        <taxon>Exobasidiomycetes</taxon>
        <taxon>Microstromatales</taxon>
        <taxon>Microstromatales incertae sedis</taxon>
        <taxon>Pseudomicrostroma</taxon>
    </lineage>
</organism>
<name>A0A316UDE8_9BASI</name>
<feature type="region of interest" description="Disordered" evidence="3">
    <location>
        <begin position="16"/>
        <end position="207"/>
    </location>
</feature>
<feature type="compositionally biased region" description="Acidic residues" evidence="3">
    <location>
        <begin position="360"/>
        <end position="391"/>
    </location>
</feature>
<dbReference type="Pfam" id="PF08243">
    <property type="entry name" value="SPT2"/>
    <property type="match status" value="1"/>
</dbReference>
<feature type="compositionally biased region" description="Low complexity" evidence="3">
    <location>
        <begin position="160"/>
        <end position="189"/>
    </location>
</feature>
<feature type="compositionally biased region" description="Basic and acidic residues" evidence="3">
    <location>
        <begin position="310"/>
        <end position="330"/>
    </location>
</feature>
<dbReference type="STRING" id="1684307.A0A316UDE8"/>
<feature type="compositionally biased region" description="Basic and acidic residues" evidence="3">
    <location>
        <begin position="236"/>
        <end position="266"/>
    </location>
</feature>
<evidence type="ECO:0000313" key="4">
    <source>
        <dbReference type="EMBL" id="PWN22393.1"/>
    </source>
</evidence>
<evidence type="ECO:0000256" key="1">
    <source>
        <dbReference type="ARBA" id="ARBA00006461"/>
    </source>
</evidence>
<accession>A0A316UDE8</accession>
<comment type="similarity">
    <text evidence="1">Belongs to the SPT2 family.</text>
</comment>
<feature type="compositionally biased region" description="Low complexity" evidence="3">
    <location>
        <begin position="122"/>
        <end position="132"/>
    </location>
</feature>
<keyword evidence="5" id="KW-1185">Reference proteome</keyword>
<feature type="compositionally biased region" description="Basic and acidic residues" evidence="3">
    <location>
        <begin position="139"/>
        <end position="157"/>
    </location>
</feature>
<dbReference type="AlphaFoldDB" id="A0A316UDE8"/>
<feature type="compositionally biased region" description="Basic residues" evidence="3">
    <location>
        <begin position="455"/>
        <end position="465"/>
    </location>
</feature>
<evidence type="ECO:0000313" key="5">
    <source>
        <dbReference type="Proteomes" id="UP000245942"/>
    </source>
</evidence>
<keyword evidence="2" id="KW-0175">Coiled coil</keyword>
<reference evidence="4 5" key="1">
    <citation type="journal article" date="2018" name="Mol. Biol. Evol.">
        <title>Broad Genomic Sampling Reveals a Smut Pathogenic Ancestry of the Fungal Clade Ustilaginomycotina.</title>
        <authorList>
            <person name="Kijpornyongpan T."/>
            <person name="Mondo S.J."/>
            <person name="Barry K."/>
            <person name="Sandor L."/>
            <person name="Lee J."/>
            <person name="Lipzen A."/>
            <person name="Pangilinan J."/>
            <person name="LaButti K."/>
            <person name="Hainaut M."/>
            <person name="Henrissat B."/>
            <person name="Grigoriev I.V."/>
            <person name="Spatafora J.W."/>
            <person name="Aime M.C."/>
        </authorList>
    </citation>
    <scope>NUCLEOTIDE SEQUENCE [LARGE SCALE GENOMIC DNA]</scope>
    <source>
        <strain evidence="4 5">MCA 4718</strain>
    </source>
</reference>